<keyword evidence="1" id="KW-0812">Transmembrane</keyword>
<sequence>MKNSTDPEGGRRLAGMARDGIIVREAVTHGGRARWPLSELGSAILGGIAMGIALLGMMFVLRAFWE</sequence>
<keyword evidence="1" id="KW-0472">Membrane</keyword>
<keyword evidence="1" id="KW-1133">Transmembrane helix</keyword>
<feature type="transmembrane region" description="Helical" evidence="1">
    <location>
        <begin position="43"/>
        <end position="65"/>
    </location>
</feature>
<reference evidence="2" key="1">
    <citation type="submission" date="2020-03" db="EMBL/GenBank/DDBJ databases">
        <title>The deep terrestrial virosphere.</title>
        <authorList>
            <person name="Holmfeldt K."/>
            <person name="Nilsson E."/>
            <person name="Simone D."/>
            <person name="Lopez-Fernandez M."/>
            <person name="Wu X."/>
            <person name="de Brujin I."/>
            <person name="Lundin D."/>
            <person name="Andersson A."/>
            <person name="Bertilsson S."/>
            <person name="Dopson M."/>
        </authorList>
    </citation>
    <scope>NUCLEOTIDE SEQUENCE</scope>
    <source>
        <strain evidence="2">MM415B04643</strain>
    </source>
</reference>
<proteinExistence type="predicted"/>
<protein>
    <submittedName>
        <fullName evidence="2">Uncharacterized protein</fullName>
    </submittedName>
</protein>
<evidence type="ECO:0000313" key="2">
    <source>
        <dbReference type="EMBL" id="QJA92494.1"/>
    </source>
</evidence>
<evidence type="ECO:0000256" key="1">
    <source>
        <dbReference type="SAM" id="Phobius"/>
    </source>
</evidence>
<organism evidence="2">
    <name type="scientific">viral metagenome</name>
    <dbReference type="NCBI Taxonomy" id="1070528"/>
    <lineage>
        <taxon>unclassified sequences</taxon>
        <taxon>metagenomes</taxon>
        <taxon>organismal metagenomes</taxon>
    </lineage>
</organism>
<accession>A0A6M3LGS6</accession>
<dbReference type="AlphaFoldDB" id="A0A6M3LGS6"/>
<dbReference type="EMBL" id="MT143071">
    <property type="protein sequence ID" value="QJA92494.1"/>
    <property type="molecule type" value="Genomic_DNA"/>
</dbReference>
<gene>
    <name evidence="2" type="ORF">MM415B04643_0011</name>
</gene>
<name>A0A6M3LGS6_9ZZZZ</name>